<dbReference type="GO" id="GO:0005886">
    <property type="term" value="C:plasma membrane"/>
    <property type="evidence" value="ECO:0007669"/>
    <property type="project" value="UniProtKB-SubCell"/>
</dbReference>
<feature type="transmembrane region" description="Helical" evidence="7">
    <location>
        <begin position="107"/>
        <end position="126"/>
    </location>
</feature>
<proteinExistence type="inferred from homology"/>
<comment type="caution">
    <text evidence="9">The sequence shown here is derived from an EMBL/GenBank/DDBJ whole genome shotgun (WGS) entry which is preliminary data.</text>
</comment>
<dbReference type="Proteomes" id="UP000029082">
    <property type="component" value="Unassembled WGS sequence"/>
</dbReference>
<evidence type="ECO:0000259" key="8">
    <source>
        <dbReference type="Pfam" id="PF02308"/>
    </source>
</evidence>
<dbReference type="OrthoDB" id="9811198at2"/>
<dbReference type="Pfam" id="PF02308">
    <property type="entry name" value="MgtC"/>
    <property type="match status" value="1"/>
</dbReference>
<accession>A0A087C4K1</accession>
<organism evidence="9 10">
    <name type="scientific">Bifidobacterium mongoliense DSM 21395</name>
    <dbReference type="NCBI Taxonomy" id="1437603"/>
    <lineage>
        <taxon>Bacteria</taxon>
        <taxon>Bacillati</taxon>
        <taxon>Actinomycetota</taxon>
        <taxon>Actinomycetes</taxon>
        <taxon>Bifidobacteriales</taxon>
        <taxon>Bifidobacteriaceae</taxon>
        <taxon>Bifidobacterium</taxon>
    </lineage>
</organism>
<dbReference type="GeneID" id="93094800"/>
<dbReference type="EMBL" id="JGZE01000004">
    <property type="protein sequence ID" value="KFI78201.1"/>
    <property type="molecule type" value="Genomic_DNA"/>
</dbReference>
<dbReference type="RefSeq" id="WP_033513055.1">
    <property type="nucleotide sequence ID" value="NZ_JDUO01000009.1"/>
</dbReference>
<evidence type="ECO:0000313" key="9">
    <source>
        <dbReference type="EMBL" id="KFI78201.1"/>
    </source>
</evidence>
<dbReference type="PANTHER" id="PTHR33778">
    <property type="entry name" value="PROTEIN MGTC"/>
    <property type="match status" value="1"/>
</dbReference>
<keyword evidence="10" id="KW-1185">Reference proteome</keyword>
<name>A0A087C4K1_9BIFI</name>
<evidence type="ECO:0000256" key="3">
    <source>
        <dbReference type="ARBA" id="ARBA00022475"/>
    </source>
</evidence>
<evidence type="ECO:0000256" key="2">
    <source>
        <dbReference type="ARBA" id="ARBA00009298"/>
    </source>
</evidence>
<feature type="transmembrane region" description="Helical" evidence="7">
    <location>
        <begin position="43"/>
        <end position="65"/>
    </location>
</feature>
<sequence>MSGIPTFGIPTWQQLLSLTTTVLLCGLIGFEREFHDKDAGIRTNVLVGLGSWLFTVVSFYGYRAVAGLGVSWDASRVAAQVVSGIGFIGAGVIFIQRDNVRGVTTAAGIWVASAIGVAAAANMLAVSLVVTVMYFLVVLVIAPLTYRVTRRHRFETIRLVYENGKGSLRAALVEMARAGLTAQVFSSRNVDVDARTMVAVGVRVRGPVTTELLSSLIAISGMKDVETLPPNEE</sequence>
<evidence type="ECO:0000256" key="4">
    <source>
        <dbReference type="ARBA" id="ARBA00022692"/>
    </source>
</evidence>
<dbReference type="InterPro" id="IPR003416">
    <property type="entry name" value="MgtC/SapB/SrpB/YhiD_fam"/>
</dbReference>
<evidence type="ECO:0000256" key="7">
    <source>
        <dbReference type="SAM" id="Phobius"/>
    </source>
</evidence>
<evidence type="ECO:0000313" key="10">
    <source>
        <dbReference type="Proteomes" id="UP000029082"/>
    </source>
</evidence>
<evidence type="ECO:0000256" key="6">
    <source>
        <dbReference type="ARBA" id="ARBA00023136"/>
    </source>
</evidence>
<dbReference type="PRINTS" id="PR01837">
    <property type="entry name" value="MGTCSAPBPROT"/>
</dbReference>
<dbReference type="PANTHER" id="PTHR33778:SF1">
    <property type="entry name" value="MAGNESIUM TRANSPORTER YHID-RELATED"/>
    <property type="match status" value="1"/>
</dbReference>
<feature type="transmembrane region" description="Helical" evidence="7">
    <location>
        <begin position="12"/>
        <end position="31"/>
    </location>
</feature>
<keyword evidence="4 7" id="KW-0812">Transmembrane</keyword>
<feature type="transmembrane region" description="Helical" evidence="7">
    <location>
        <begin position="77"/>
        <end position="95"/>
    </location>
</feature>
<comment type="subcellular location">
    <subcellularLocation>
        <location evidence="1">Cell membrane</location>
        <topology evidence="1">Multi-pass membrane protein</topology>
    </subcellularLocation>
</comment>
<keyword evidence="5 7" id="KW-1133">Transmembrane helix</keyword>
<dbReference type="InterPro" id="IPR049177">
    <property type="entry name" value="MgtC_SapB_SrpB_YhiD_N"/>
</dbReference>
<reference evidence="9 10" key="1">
    <citation type="submission" date="2014-03" db="EMBL/GenBank/DDBJ databases">
        <title>Genomics of Bifidobacteria.</title>
        <authorList>
            <person name="Ventura M."/>
            <person name="Milani C."/>
            <person name="Lugli G.A."/>
        </authorList>
    </citation>
    <scope>NUCLEOTIDE SEQUENCE [LARGE SCALE GENOMIC DNA]</scope>
    <source>
        <strain evidence="9 10">DSM 21395</strain>
    </source>
</reference>
<evidence type="ECO:0000256" key="1">
    <source>
        <dbReference type="ARBA" id="ARBA00004651"/>
    </source>
</evidence>
<protein>
    <submittedName>
        <fullName evidence="9">MgtC/SapB transporter</fullName>
    </submittedName>
</protein>
<gene>
    <name evidence="9" type="ORF">BMON_1465</name>
</gene>
<dbReference type="AlphaFoldDB" id="A0A087C4K1"/>
<dbReference type="STRING" id="1437603.GCA_000771525_01790"/>
<keyword evidence="6 7" id="KW-0472">Membrane</keyword>
<keyword evidence="3" id="KW-1003">Cell membrane</keyword>
<dbReference type="eggNOG" id="COG1285">
    <property type="taxonomic scope" value="Bacteria"/>
</dbReference>
<feature type="domain" description="MgtC/SapB/SrpB/YhiD N-terminal" evidence="8">
    <location>
        <begin position="18"/>
        <end position="144"/>
    </location>
</feature>
<feature type="transmembrane region" description="Helical" evidence="7">
    <location>
        <begin position="132"/>
        <end position="149"/>
    </location>
</feature>
<comment type="similarity">
    <text evidence="2">Belongs to the MgtC/SapB family.</text>
</comment>
<evidence type="ECO:0000256" key="5">
    <source>
        <dbReference type="ARBA" id="ARBA00022989"/>
    </source>
</evidence>